<keyword evidence="3" id="KW-1185">Reference proteome</keyword>
<name>A0ABW2RQ79_9BACL</name>
<dbReference type="RefSeq" id="WP_379867530.1">
    <property type="nucleotide sequence ID" value="NZ_JBHTBW010000081.1"/>
</dbReference>
<organism evidence="2 3">
    <name type="scientific">Laceyella putida</name>
    <dbReference type="NCBI Taxonomy" id="110101"/>
    <lineage>
        <taxon>Bacteria</taxon>
        <taxon>Bacillati</taxon>
        <taxon>Bacillota</taxon>
        <taxon>Bacilli</taxon>
        <taxon>Bacillales</taxon>
        <taxon>Thermoactinomycetaceae</taxon>
        <taxon>Laceyella</taxon>
    </lineage>
</organism>
<evidence type="ECO:0000313" key="2">
    <source>
        <dbReference type="EMBL" id="MFC7443203.1"/>
    </source>
</evidence>
<comment type="caution">
    <text evidence="2">The sequence shown here is derived from an EMBL/GenBank/DDBJ whole genome shotgun (WGS) entry which is preliminary data.</text>
</comment>
<protein>
    <submittedName>
        <fullName evidence="2">Uncharacterized protein</fullName>
    </submittedName>
</protein>
<keyword evidence="1" id="KW-0472">Membrane</keyword>
<evidence type="ECO:0000256" key="1">
    <source>
        <dbReference type="SAM" id="Phobius"/>
    </source>
</evidence>
<dbReference type="Proteomes" id="UP001596500">
    <property type="component" value="Unassembled WGS sequence"/>
</dbReference>
<feature type="transmembrane region" description="Helical" evidence="1">
    <location>
        <begin position="12"/>
        <end position="34"/>
    </location>
</feature>
<sequence>MEGWFLERKWMVYYVMLIAIFLAGRWGMLAWLGFSLTAASAWQRTLYVGWVHLFTLCFLVPPFVWLARKWLSLAKTRVRSVALRIFAQFYSLIFLLFLFVVAYYSFLLSF</sequence>
<proteinExistence type="predicted"/>
<feature type="transmembrane region" description="Helical" evidence="1">
    <location>
        <begin position="87"/>
        <end position="106"/>
    </location>
</feature>
<keyword evidence="1" id="KW-0812">Transmembrane</keyword>
<feature type="transmembrane region" description="Helical" evidence="1">
    <location>
        <begin position="46"/>
        <end position="66"/>
    </location>
</feature>
<evidence type="ECO:0000313" key="3">
    <source>
        <dbReference type="Proteomes" id="UP001596500"/>
    </source>
</evidence>
<dbReference type="EMBL" id="JBHTBW010000081">
    <property type="protein sequence ID" value="MFC7443203.1"/>
    <property type="molecule type" value="Genomic_DNA"/>
</dbReference>
<reference evidence="3" key="1">
    <citation type="journal article" date="2019" name="Int. J. Syst. Evol. Microbiol.">
        <title>The Global Catalogue of Microorganisms (GCM) 10K type strain sequencing project: providing services to taxonomists for standard genome sequencing and annotation.</title>
        <authorList>
            <consortium name="The Broad Institute Genomics Platform"/>
            <consortium name="The Broad Institute Genome Sequencing Center for Infectious Disease"/>
            <person name="Wu L."/>
            <person name="Ma J."/>
        </authorList>
    </citation>
    <scope>NUCLEOTIDE SEQUENCE [LARGE SCALE GENOMIC DNA]</scope>
    <source>
        <strain evidence="3">CGMCC 1.12942</strain>
    </source>
</reference>
<accession>A0ABW2RQ79</accession>
<gene>
    <name evidence="2" type="ORF">ACFQNG_19230</name>
</gene>
<keyword evidence="1" id="KW-1133">Transmembrane helix</keyword>